<reference evidence="5 6" key="1">
    <citation type="journal article" date="2019" name="Genome Biol. Evol.">
        <title>Insights into the evolution of the New World diploid cottons (Gossypium, subgenus Houzingenia) based on genome sequencing.</title>
        <authorList>
            <person name="Grover C.E."/>
            <person name="Arick M.A. 2nd"/>
            <person name="Thrash A."/>
            <person name="Conover J.L."/>
            <person name="Sanders W.S."/>
            <person name="Peterson D.G."/>
            <person name="Frelichowski J.E."/>
            <person name="Scheffler J.A."/>
            <person name="Scheffler B.E."/>
            <person name="Wendel J.F."/>
        </authorList>
    </citation>
    <scope>NUCLEOTIDE SEQUENCE [LARGE SCALE GENOMIC DNA]</scope>
    <source>
        <strain evidence="5">0</strain>
        <tissue evidence="5">Leaf</tissue>
    </source>
</reference>
<dbReference type="OrthoDB" id="778083at2759"/>
<dbReference type="Proteomes" id="UP000593560">
    <property type="component" value="Unassembled WGS sequence"/>
</dbReference>
<gene>
    <name evidence="5" type="ORF">Gohar_015271</name>
</gene>
<keyword evidence="2" id="KW-0175">Coiled coil</keyword>
<protein>
    <recommendedName>
        <fullName evidence="4">LOB domain-containing protein</fullName>
    </recommendedName>
</protein>
<feature type="region of interest" description="Disordered" evidence="3">
    <location>
        <begin position="1"/>
        <end position="29"/>
    </location>
</feature>
<evidence type="ECO:0000259" key="4">
    <source>
        <dbReference type="PROSITE" id="PS50891"/>
    </source>
</evidence>
<dbReference type="PANTHER" id="PTHR31301">
    <property type="entry name" value="LOB DOMAIN-CONTAINING PROTEIN 4-RELATED"/>
    <property type="match status" value="1"/>
</dbReference>
<organism evidence="5 6">
    <name type="scientific">Gossypium harknessii</name>
    <dbReference type="NCBI Taxonomy" id="34285"/>
    <lineage>
        <taxon>Eukaryota</taxon>
        <taxon>Viridiplantae</taxon>
        <taxon>Streptophyta</taxon>
        <taxon>Embryophyta</taxon>
        <taxon>Tracheophyta</taxon>
        <taxon>Spermatophyta</taxon>
        <taxon>Magnoliopsida</taxon>
        <taxon>eudicotyledons</taxon>
        <taxon>Gunneridae</taxon>
        <taxon>Pentapetalae</taxon>
        <taxon>rosids</taxon>
        <taxon>malvids</taxon>
        <taxon>Malvales</taxon>
        <taxon>Malvaceae</taxon>
        <taxon>Malvoideae</taxon>
        <taxon>Gossypium</taxon>
    </lineage>
</organism>
<evidence type="ECO:0000256" key="1">
    <source>
        <dbReference type="ARBA" id="ARBA00005474"/>
    </source>
</evidence>
<dbReference type="Pfam" id="PF03195">
    <property type="entry name" value="LOB"/>
    <property type="match status" value="2"/>
</dbReference>
<evidence type="ECO:0000313" key="6">
    <source>
        <dbReference type="Proteomes" id="UP000593560"/>
    </source>
</evidence>
<sequence length="259" mass="28579">MEYTSEVAAQSPSPKSSNSSSSPPPPPPSTSVVISPCAACKILRRRCADKCVLAPYFPPTEPTKFTIAHRVFGASNIIKFLQVSFFFFSIITLPFTLEPDSVKWFIDIVKDTACGKDPTFCIKMLALAKYVAKCTYPFLGNFQELPESQRADAVSSMVYEASARIRDPVYGCTGAICQLQKQVNELQAQLAKAQAEVVNMQLQQANLVALLCMEVAQSPQQNPHQPINDFLSNSPQSYHSNPSFLDDNNLGSSWEPLWT</sequence>
<dbReference type="PROSITE" id="PS50891">
    <property type="entry name" value="LOB"/>
    <property type="match status" value="1"/>
</dbReference>
<proteinExistence type="inferred from homology"/>
<feature type="coiled-coil region" evidence="2">
    <location>
        <begin position="176"/>
        <end position="203"/>
    </location>
</feature>
<evidence type="ECO:0000313" key="5">
    <source>
        <dbReference type="EMBL" id="MBA0790635.1"/>
    </source>
</evidence>
<dbReference type="PANTHER" id="PTHR31301:SF206">
    <property type="entry name" value="LOB DOMAIN-CONTAINING PROTEIN 1"/>
    <property type="match status" value="1"/>
</dbReference>
<keyword evidence="6" id="KW-1185">Reference proteome</keyword>
<feature type="compositionally biased region" description="Low complexity" evidence="3">
    <location>
        <begin position="11"/>
        <end position="21"/>
    </location>
</feature>
<name>A0A7J9G1E0_9ROSI</name>
<dbReference type="EMBL" id="JABFAD010000001">
    <property type="protein sequence ID" value="MBA0790635.1"/>
    <property type="molecule type" value="Genomic_DNA"/>
</dbReference>
<comment type="caution">
    <text evidence="5">The sequence shown here is derived from an EMBL/GenBank/DDBJ whole genome shotgun (WGS) entry which is preliminary data.</text>
</comment>
<comment type="similarity">
    <text evidence="1">Belongs to the LOB domain-containing protein family.</text>
</comment>
<evidence type="ECO:0000256" key="2">
    <source>
        <dbReference type="SAM" id="Coils"/>
    </source>
</evidence>
<evidence type="ECO:0000256" key="3">
    <source>
        <dbReference type="SAM" id="MobiDB-lite"/>
    </source>
</evidence>
<accession>A0A7J9G1E0</accession>
<dbReference type="InterPro" id="IPR004883">
    <property type="entry name" value="LOB"/>
</dbReference>
<dbReference type="AlphaFoldDB" id="A0A7J9G1E0"/>
<feature type="domain" description="LOB" evidence="4">
    <location>
        <begin position="35"/>
        <end position="197"/>
    </location>
</feature>